<evidence type="ECO:0000313" key="2">
    <source>
        <dbReference type="EMBL" id="KAF2882748.1"/>
    </source>
</evidence>
<name>A0A8K0G1W7_IGNLU</name>
<evidence type="ECO:0000313" key="3">
    <source>
        <dbReference type="Proteomes" id="UP000801492"/>
    </source>
</evidence>
<reference evidence="2" key="1">
    <citation type="submission" date="2019-08" db="EMBL/GenBank/DDBJ databases">
        <title>The genome of the North American firefly Photinus pyralis.</title>
        <authorList>
            <consortium name="Photinus pyralis genome working group"/>
            <person name="Fallon T.R."/>
            <person name="Sander Lower S.E."/>
            <person name="Weng J.-K."/>
        </authorList>
    </citation>
    <scope>NUCLEOTIDE SEQUENCE</scope>
    <source>
        <strain evidence="2">TRF0915ILg1</strain>
        <tissue evidence="2">Whole body</tissue>
    </source>
</reference>
<keyword evidence="3" id="KW-1185">Reference proteome</keyword>
<dbReference type="OrthoDB" id="6781779at2759"/>
<dbReference type="EMBL" id="VTPC01090589">
    <property type="protein sequence ID" value="KAF2882748.1"/>
    <property type="molecule type" value="Genomic_DNA"/>
</dbReference>
<accession>A0A8K0G1W7</accession>
<comment type="caution">
    <text evidence="2">The sequence shown here is derived from an EMBL/GenBank/DDBJ whole genome shotgun (WGS) entry which is preliminary data.</text>
</comment>
<protein>
    <submittedName>
        <fullName evidence="2">Uncharacterized protein</fullName>
    </submittedName>
</protein>
<keyword evidence="1" id="KW-0472">Membrane</keyword>
<sequence length="169" mass="18309">MHISHDQKRISVFSLLINVFIILLLANNVTSLKCYVCGPGQNLRNCDNFNPSNENLYAKECSPSANSCSAETKDYSIISMACEDQIIVDCQTANEVEFCYCVTDLCNGIKSFQKSTVSSIGLNDDEDLTEGSGNTGTTISTLHATLQPLNTGDCLHSTFIVIAASILLP</sequence>
<proteinExistence type="predicted"/>
<dbReference type="AlphaFoldDB" id="A0A8K0G1W7"/>
<feature type="transmembrane region" description="Helical" evidence="1">
    <location>
        <begin position="12"/>
        <end position="29"/>
    </location>
</feature>
<keyword evidence="1" id="KW-0812">Transmembrane</keyword>
<keyword evidence="1" id="KW-1133">Transmembrane helix</keyword>
<dbReference type="Proteomes" id="UP000801492">
    <property type="component" value="Unassembled WGS sequence"/>
</dbReference>
<evidence type="ECO:0000256" key="1">
    <source>
        <dbReference type="SAM" id="Phobius"/>
    </source>
</evidence>
<gene>
    <name evidence="2" type="ORF">ILUMI_23412</name>
</gene>
<organism evidence="2 3">
    <name type="scientific">Ignelater luminosus</name>
    <name type="common">Cucubano</name>
    <name type="synonym">Pyrophorus luminosus</name>
    <dbReference type="NCBI Taxonomy" id="2038154"/>
    <lineage>
        <taxon>Eukaryota</taxon>
        <taxon>Metazoa</taxon>
        <taxon>Ecdysozoa</taxon>
        <taxon>Arthropoda</taxon>
        <taxon>Hexapoda</taxon>
        <taxon>Insecta</taxon>
        <taxon>Pterygota</taxon>
        <taxon>Neoptera</taxon>
        <taxon>Endopterygota</taxon>
        <taxon>Coleoptera</taxon>
        <taxon>Polyphaga</taxon>
        <taxon>Elateriformia</taxon>
        <taxon>Elateroidea</taxon>
        <taxon>Elateridae</taxon>
        <taxon>Agrypninae</taxon>
        <taxon>Pyrophorini</taxon>
        <taxon>Ignelater</taxon>
    </lineage>
</organism>